<accession>A0A7S0TAJ4</accession>
<dbReference type="EMBL" id="HBFG01001870">
    <property type="protein sequence ID" value="CAD8729912.1"/>
    <property type="molecule type" value="Transcribed_RNA"/>
</dbReference>
<feature type="compositionally biased region" description="Basic and acidic residues" evidence="1">
    <location>
        <begin position="98"/>
        <end position="116"/>
    </location>
</feature>
<proteinExistence type="predicted"/>
<feature type="region of interest" description="Disordered" evidence="1">
    <location>
        <begin position="98"/>
        <end position="121"/>
    </location>
</feature>
<sequence>MSTMVSYHEAVSFAGAIGLDHGVGVRWKDGNDGYFGNASTLEEVWSDLKVLVPNRGSNGYIQPEPIIVQDFERIVLDMMMIGHKGCFRRLESQQNEKNAHGCPEDCPLDHDSDRRSPPSSCDSIDLRSLKGKYRIGTFMEGDNGRSYCILATTSILYPWGNVIVDLDASSSKNLSFDCPHPKFDAETGEQGIRLLKGTRARSWIVAGSHRMSNNNIQVTCQPHHYFSDAAHSVNNCFLAAVAAVKFYYESVVHQDYTSVQLHGMAKSSCGSIDTFFSHGSCDRSKKGEEKIDILQRIATVHPLDKGKHAVAGSDDCNLCGSTNIEGRLINGVPRNDLCDTVAKSTNGKFIQIEQKREYRQESAAEFWNNVFNEAYPRFVALASASNLKDFGDDERELLNVSDQDCAAS</sequence>
<reference evidence="2" key="1">
    <citation type="submission" date="2021-01" db="EMBL/GenBank/DDBJ databases">
        <authorList>
            <person name="Corre E."/>
            <person name="Pelletier E."/>
            <person name="Niang G."/>
            <person name="Scheremetjew M."/>
            <person name="Finn R."/>
            <person name="Kale V."/>
            <person name="Holt S."/>
            <person name="Cochrane G."/>
            <person name="Meng A."/>
            <person name="Brown T."/>
            <person name="Cohen L."/>
        </authorList>
    </citation>
    <scope>NUCLEOTIDE SEQUENCE</scope>
    <source>
        <strain evidence="2">B596</strain>
    </source>
</reference>
<gene>
    <name evidence="2" type="ORF">PDEL0327_LOCUS1405</name>
</gene>
<dbReference type="AlphaFoldDB" id="A0A7S0TAJ4"/>
<protein>
    <submittedName>
        <fullName evidence="2">Uncharacterized protein</fullName>
    </submittedName>
</protein>
<evidence type="ECO:0000256" key="1">
    <source>
        <dbReference type="SAM" id="MobiDB-lite"/>
    </source>
</evidence>
<evidence type="ECO:0000313" key="2">
    <source>
        <dbReference type="EMBL" id="CAD8729912.1"/>
    </source>
</evidence>
<organism evidence="2">
    <name type="scientific">Pseudo-nitzschia delicatissima</name>
    <dbReference type="NCBI Taxonomy" id="44447"/>
    <lineage>
        <taxon>Eukaryota</taxon>
        <taxon>Sar</taxon>
        <taxon>Stramenopiles</taxon>
        <taxon>Ochrophyta</taxon>
        <taxon>Bacillariophyta</taxon>
        <taxon>Bacillariophyceae</taxon>
        <taxon>Bacillariophycidae</taxon>
        <taxon>Bacillariales</taxon>
        <taxon>Bacillariaceae</taxon>
        <taxon>Pseudo-nitzschia</taxon>
    </lineage>
</organism>
<name>A0A7S0TAJ4_9STRA</name>